<evidence type="ECO:0000256" key="6">
    <source>
        <dbReference type="ARBA" id="ARBA00022723"/>
    </source>
</evidence>
<feature type="compositionally biased region" description="Basic and acidic residues" evidence="13">
    <location>
        <begin position="33"/>
        <end position="46"/>
    </location>
</feature>
<evidence type="ECO:0000313" key="16">
    <source>
        <dbReference type="EMBL" id="EPQ10010.1"/>
    </source>
</evidence>
<feature type="compositionally biased region" description="Polar residues" evidence="13">
    <location>
        <begin position="164"/>
        <end position="185"/>
    </location>
</feature>
<dbReference type="PROSITE" id="PS50004">
    <property type="entry name" value="C2"/>
    <property type="match status" value="3"/>
</dbReference>
<evidence type="ECO:0000256" key="13">
    <source>
        <dbReference type="SAM" id="MobiDB-lite"/>
    </source>
</evidence>
<dbReference type="GO" id="GO:0005509">
    <property type="term" value="F:calcium ion binding"/>
    <property type="evidence" value="ECO:0007669"/>
    <property type="project" value="TreeGrafter"/>
</dbReference>
<keyword evidence="17" id="KW-1185">Reference proteome</keyword>
<feature type="region of interest" description="Disordered" evidence="13">
    <location>
        <begin position="23"/>
        <end position="46"/>
    </location>
</feature>
<dbReference type="InterPro" id="IPR000008">
    <property type="entry name" value="C2_dom"/>
</dbReference>
<dbReference type="PANTHER" id="PTHR45911:SF2">
    <property type="entry name" value="MULTIPLE C2 AND TRANSMEMBRANE DOMAIN-CONTAINING PROTEIN 2"/>
    <property type="match status" value="1"/>
</dbReference>
<feature type="domain" description="C2" evidence="15">
    <location>
        <begin position="433"/>
        <end position="551"/>
    </location>
</feature>
<dbReference type="SMART" id="SM00239">
    <property type="entry name" value="C2"/>
    <property type="match status" value="4"/>
</dbReference>
<dbReference type="AlphaFoldDB" id="S7N1Z9"/>
<dbReference type="FunFam" id="2.60.40.150:FF:000076">
    <property type="entry name" value="multiple C2 and transmembrane domain-containing protein 2 isoform X1"/>
    <property type="match status" value="1"/>
</dbReference>
<dbReference type="FunFam" id="2.60.40.150:FF:000088">
    <property type="entry name" value="multiple C2 and transmembrane domain-containing protein 2 isoform X2"/>
    <property type="match status" value="1"/>
</dbReference>
<comment type="subcellular location">
    <subcellularLocation>
        <location evidence="2">Membrane</location>
        <topology evidence="2">Multi-pass membrane protein</topology>
    </subcellularLocation>
</comment>
<keyword evidence="6" id="KW-0479">Metal-binding</keyword>
<keyword evidence="7" id="KW-0677">Repeat</keyword>
<dbReference type="InterPro" id="IPR013583">
    <property type="entry name" value="MCTP_C"/>
</dbReference>
<keyword evidence="9 14" id="KW-1133">Transmembrane helix</keyword>
<evidence type="ECO:0000256" key="1">
    <source>
        <dbReference type="ARBA" id="ARBA00001913"/>
    </source>
</evidence>
<evidence type="ECO:0000256" key="7">
    <source>
        <dbReference type="ARBA" id="ARBA00022737"/>
    </source>
</evidence>
<evidence type="ECO:0000256" key="9">
    <source>
        <dbReference type="ARBA" id="ARBA00022989"/>
    </source>
</evidence>
<keyword evidence="10 14" id="KW-0472">Membrane</keyword>
<evidence type="ECO:0000256" key="10">
    <source>
        <dbReference type="ARBA" id="ARBA00023136"/>
    </source>
</evidence>
<name>S7N1Z9_MYOBR</name>
<dbReference type="SUPFAM" id="SSF49562">
    <property type="entry name" value="C2 domain (Calcium/lipid-binding domain, CaLB)"/>
    <property type="match status" value="4"/>
</dbReference>
<feature type="compositionally biased region" description="Acidic residues" evidence="13">
    <location>
        <begin position="836"/>
        <end position="849"/>
    </location>
</feature>
<feature type="domain" description="C2" evidence="15">
    <location>
        <begin position="178"/>
        <end position="391"/>
    </location>
</feature>
<feature type="region of interest" description="Disordered" evidence="13">
    <location>
        <begin position="826"/>
        <end position="851"/>
    </location>
</feature>
<dbReference type="EMBL" id="KE162913">
    <property type="protein sequence ID" value="EPQ10010.1"/>
    <property type="molecule type" value="Genomic_DNA"/>
</dbReference>
<comment type="similarity">
    <text evidence="3">Belongs to the MCTP family.</text>
</comment>
<evidence type="ECO:0000256" key="11">
    <source>
        <dbReference type="ARBA" id="ARBA00053791"/>
    </source>
</evidence>
<reference evidence="16 17" key="1">
    <citation type="journal article" date="2013" name="Nat. Commun.">
        <title>Genome analysis reveals insights into physiology and longevity of the Brandt's bat Myotis brandtii.</title>
        <authorList>
            <person name="Seim I."/>
            <person name="Fang X."/>
            <person name="Xiong Z."/>
            <person name="Lobanov A.V."/>
            <person name="Huang Z."/>
            <person name="Ma S."/>
            <person name="Feng Y."/>
            <person name="Turanov A.A."/>
            <person name="Zhu Y."/>
            <person name="Lenz T.L."/>
            <person name="Gerashchenko M.V."/>
            <person name="Fan D."/>
            <person name="Hee Yim S."/>
            <person name="Yao X."/>
            <person name="Jordan D."/>
            <person name="Xiong Y."/>
            <person name="Ma Y."/>
            <person name="Lyapunov A.N."/>
            <person name="Chen G."/>
            <person name="Kulakova O.I."/>
            <person name="Sun Y."/>
            <person name="Lee S.G."/>
            <person name="Bronson R.T."/>
            <person name="Moskalev A.A."/>
            <person name="Sunyaev S.R."/>
            <person name="Zhang G."/>
            <person name="Krogh A."/>
            <person name="Wang J."/>
            <person name="Gladyshev V.N."/>
        </authorList>
    </citation>
    <scope>NUCLEOTIDE SEQUENCE [LARGE SCALE GENOMIC DNA]</scope>
</reference>
<evidence type="ECO:0000256" key="4">
    <source>
        <dbReference type="ARBA" id="ARBA00022473"/>
    </source>
</evidence>
<sequence>MDLDKPSVWGSFKQRTRPLLLNLSKKKVKKHPDKPPDLGGRHRLDRRLSLSVPDLLEAQALAPEGGPYSGAQSSYTSVPSSLSTAGIMSKSCSSSLKQSEEELDWSQEEAGHLHTADTDSEETFASPAADRRASSNGLFDLLQKAPPEEDAPEDPEKLRGSGDLNASTTSQQFEEQSTLGEASDGVSNLPSPFAYLLTIHLKEGRNLVIRDRCGTSDPYVKFKLNGKTLYKSKVIYKNLNPVWDEIVVLPIQSLDQKLRVKAFLSSAFSIDLRSVDEGPSSALFSALDTVAGGTLFISFGVQFKAPREGRAGTSDPYVKFKLNGKTLYKSKVIYKNLNPVWDEIVVLPIQSLDQKLRVKVYDRDLTTSDFMGSAFVILSELELNRTTEHILKLEDPNSLEDDMGVIVLNLNLVVKQGDFKRHRWSNRKRLSGGKSSLIRNLRLSEALRKNQLWNGIISIALLEGKNVPVGNMAEMFVLLKLGDQRYKSKTLCKSAHPQWREEFDFHYFSDRMGILDIEVWGKDGKKHEERLGTCKVDIASLPLKQANCLELPLDSCLGALLVLITLTPCGGVSVSDLCVCPLADPSERKQITQRYCLQNSLKDMKDIGILQVKVLKAVDLLAADFSGKSDPFCLLELGNDRLQTHTIYKTLNPEWNKVFTFRVKDVHDALEVTVFDEDGDKPPDFLGKVSIPLLSIRDGQTNCYVLKNKDLEQAFKGVIYLEMDLIYNPVKASIRTFTPREKRFVEDSRKLSKKILSRDVDRVKRITMAIWNTLQFLKSCFQWESTLRSTIAFVVFLVTVWNFELYMIPLALLLLFAYNFIEPTKGKASSTHDSQESTEVDDEEDEDDKESEKKGIIERIYMVQDIVSTVQNILEEVASFGERIKKISKPQQESEKKGIIERIYMVQDIVSTVQNILEEVASFGERIKNTFNWTVPFLSFLACVVLAVATVTLYFIPLRYIVLIWGINKFTKKFRNPYAIDNNELLDFLSRVPSDVQKVQYAELRPCSSQSPLRKKRSGL</sequence>
<dbReference type="InterPro" id="IPR035892">
    <property type="entry name" value="C2_domain_sf"/>
</dbReference>
<protein>
    <recommendedName>
        <fullName evidence="12">Multiple C2 and transmembrane domain-containing protein 2</fullName>
    </recommendedName>
</protein>
<dbReference type="eggNOG" id="KOG1030">
    <property type="taxonomic scope" value="Eukaryota"/>
</dbReference>
<feature type="region of interest" description="Disordered" evidence="13">
    <location>
        <begin position="60"/>
        <end position="130"/>
    </location>
</feature>
<feature type="region of interest" description="Disordered" evidence="13">
    <location>
        <begin position="145"/>
        <end position="185"/>
    </location>
</feature>
<evidence type="ECO:0000256" key="5">
    <source>
        <dbReference type="ARBA" id="ARBA00022692"/>
    </source>
</evidence>
<feature type="domain" description="C2" evidence="15">
    <location>
        <begin position="585"/>
        <end position="706"/>
    </location>
</feature>
<dbReference type="Gene3D" id="2.60.40.150">
    <property type="entry name" value="C2 domain"/>
    <property type="match status" value="4"/>
</dbReference>
<dbReference type="Pfam" id="PF08372">
    <property type="entry name" value="PRT_C"/>
    <property type="match status" value="1"/>
</dbReference>
<proteinExistence type="inferred from homology"/>
<evidence type="ECO:0000256" key="8">
    <source>
        <dbReference type="ARBA" id="ARBA00022837"/>
    </source>
</evidence>
<dbReference type="Proteomes" id="UP000052978">
    <property type="component" value="Unassembled WGS sequence"/>
</dbReference>
<keyword evidence="5 14" id="KW-0812">Transmembrane</keyword>
<dbReference type="GO" id="GO:0030672">
    <property type="term" value="C:synaptic vesicle membrane"/>
    <property type="evidence" value="ECO:0007669"/>
    <property type="project" value="TreeGrafter"/>
</dbReference>
<dbReference type="CDD" id="cd08376">
    <property type="entry name" value="C2B_MCTP_PRT"/>
    <property type="match status" value="1"/>
</dbReference>
<dbReference type="GO" id="GO:0046928">
    <property type="term" value="P:regulation of neurotransmitter secretion"/>
    <property type="evidence" value="ECO:0007669"/>
    <property type="project" value="TreeGrafter"/>
</dbReference>
<feature type="transmembrane region" description="Helical" evidence="14">
    <location>
        <begin position="791"/>
        <end position="818"/>
    </location>
</feature>
<comment type="function">
    <text evidence="11">Might play a role in the development of cardiac outflow tract.</text>
</comment>
<evidence type="ECO:0000256" key="14">
    <source>
        <dbReference type="SAM" id="Phobius"/>
    </source>
</evidence>
<organism evidence="16 17">
    <name type="scientific">Myotis brandtii</name>
    <name type="common">Brandt's bat</name>
    <dbReference type="NCBI Taxonomy" id="109478"/>
    <lineage>
        <taxon>Eukaryota</taxon>
        <taxon>Metazoa</taxon>
        <taxon>Chordata</taxon>
        <taxon>Craniata</taxon>
        <taxon>Vertebrata</taxon>
        <taxon>Euteleostomi</taxon>
        <taxon>Mammalia</taxon>
        <taxon>Eutheria</taxon>
        <taxon>Laurasiatheria</taxon>
        <taxon>Chiroptera</taxon>
        <taxon>Yangochiroptera</taxon>
        <taxon>Vespertilionidae</taxon>
        <taxon>Myotis</taxon>
    </lineage>
</organism>
<dbReference type="FunFam" id="2.60.40.150:FF:000019">
    <property type="entry name" value="Multiple C2 and transmembrane domain-containing protein 2 isoform 1"/>
    <property type="match status" value="1"/>
</dbReference>
<evidence type="ECO:0000256" key="3">
    <source>
        <dbReference type="ARBA" id="ARBA00007923"/>
    </source>
</evidence>
<feature type="transmembrane region" description="Helical" evidence="14">
    <location>
        <begin position="935"/>
        <end position="956"/>
    </location>
</feature>
<gene>
    <name evidence="16" type="ORF">D623_10016466</name>
</gene>
<dbReference type="Pfam" id="PF00168">
    <property type="entry name" value="C2"/>
    <property type="match status" value="4"/>
</dbReference>
<comment type="cofactor">
    <cofactor evidence="1">
        <name>Ca(2+)</name>
        <dbReference type="ChEBI" id="CHEBI:29108"/>
    </cofactor>
</comment>
<accession>S7N1Z9</accession>
<evidence type="ECO:0000313" key="17">
    <source>
        <dbReference type="Proteomes" id="UP000052978"/>
    </source>
</evidence>
<keyword evidence="4" id="KW-0217">Developmental protein</keyword>
<evidence type="ECO:0000256" key="12">
    <source>
        <dbReference type="ARBA" id="ARBA00074930"/>
    </source>
</evidence>
<evidence type="ECO:0000259" key="15">
    <source>
        <dbReference type="PROSITE" id="PS50004"/>
    </source>
</evidence>
<evidence type="ECO:0000256" key="2">
    <source>
        <dbReference type="ARBA" id="ARBA00004141"/>
    </source>
</evidence>
<dbReference type="PANTHER" id="PTHR45911">
    <property type="entry name" value="C2 DOMAIN-CONTAINING PROTEIN"/>
    <property type="match status" value="1"/>
</dbReference>
<dbReference type="CDD" id="cd08377">
    <property type="entry name" value="C2C_MCTP_PRT"/>
    <property type="match status" value="1"/>
</dbReference>
<dbReference type="PRINTS" id="PR00360">
    <property type="entry name" value="C2DOMAIN"/>
</dbReference>
<feature type="compositionally biased region" description="Low complexity" evidence="13">
    <location>
        <begin position="73"/>
        <end position="97"/>
    </location>
</feature>
<keyword evidence="8" id="KW-0106">Calcium</keyword>